<reference evidence="4" key="1">
    <citation type="journal article" date="2014" name="Int. J. Syst. Evol. Microbiol.">
        <title>Complete genome sequence of Corynebacterium casei LMG S-19264T (=DSM 44701T), isolated from a smear-ripened cheese.</title>
        <authorList>
            <consortium name="US DOE Joint Genome Institute (JGI-PGF)"/>
            <person name="Walter F."/>
            <person name="Albersmeier A."/>
            <person name="Kalinowski J."/>
            <person name="Ruckert C."/>
        </authorList>
    </citation>
    <scope>NUCLEOTIDE SEQUENCE</scope>
    <source>
        <strain evidence="4">JCM 13064</strain>
    </source>
</reference>
<accession>A0A917VG26</accession>
<name>A0A917VG26_9ACTN</name>
<keyword evidence="2" id="KW-0472">Membrane</keyword>
<dbReference type="PANTHER" id="PTHR34473">
    <property type="entry name" value="UPF0699 TRANSMEMBRANE PROTEIN YDBS"/>
    <property type="match status" value="1"/>
</dbReference>
<reference evidence="4" key="2">
    <citation type="submission" date="2020-09" db="EMBL/GenBank/DDBJ databases">
        <authorList>
            <person name="Sun Q."/>
            <person name="Ohkuma M."/>
        </authorList>
    </citation>
    <scope>NUCLEOTIDE SEQUENCE</scope>
    <source>
        <strain evidence="4">JCM 13064</strain>
    </source>
</reference>
<feature type="domain" description="YdbS-like PH" evidence="3">
    <location>
        <begin position="211"/>
        <end position="291"/>
    </location>
</feature>
<evidence type="ECO:0000313" key="5">
    <source>
        <dbReference type="Proteomes" id="UP000645217"/>
    </source>
</evidence>
<keyword evidence="5" id="KW-1185">Reference proteome</keyword>
<evidence type="ECO:0000313" key="4">
    <source>
        <dbReference type="EMBL" id="GGK72891.1"/>
    </source>
</evidence>
<protein>
    <recommendedName>
        <fullName evidence="3">YdbS-like PH domain-containing protein</fullName>
    </recommendedName>
</protein>
<keyword evidence="2" id="KW-1133">Transmembrane helix</keyword>
<sequence length="667" mass="70109">MTEAPGQSGERDLPAVPDAPAPQAEPVPGRATGSPSDGPAPIAPDVPRGRPDGEVADGPARAGEAARATPDVPAGTEPAGTAPEGPAPRREGPDRPAAGHGGPAATRDGHPMGPPMPVPGGSGAAPGPRPDQVPGGWPGLGPGGVHGGGGALWAAPSRLSPLVLLIDPVRMLPSLFFPLVGVLFVGGFSPSSFLWAAFGVVGSVGYAALRWATFTFRIATDHLEISRSLISRSVRTIPLDRVRGVDVTTPPLHRLLGLAVVRIDTGAGGGEKQEGELDGLPRTEAERLREALLRRSRAVRHDVDPAAAEAGPLAREGAADGAERAVHTHPQRHEHVYARVPWRWLLYGPLSGAFLFTPFVLLGGAVGLAFQLGSELGLSERVAIGLGEWLWERPILLVLAAVALVLAMPLLGAVMYALFNWNFTLRRSDASLVAERGLVTRRSVALEHERVRGYEIADGLFERRAKVARLWAIVTGLGDSRTRGQLLPVVPRDFALRMAGEAIGPFEPELRRHPFKALQRRLFRAVAPGAAVALAAFLLGWGVVGTVALVIALLGVLLGLDRYRSLGHAFDGVRLSVRSGSLPRTQAVVERRAVVGWTLRQTWFQRRSRVLTVIAGVGAGSGGYAAVDTGEEQGVGFAAEVTPEWITPFLDRGATPASSPALDGPLA</sequence>
<organism evidence="4 5">
    <name type="scientific">Sphaerisporangium melleum</name>
    <dbReference type="NCBI Taxonomy" id="321316"/>
    <lineage>
        <taxon>Bacteria</taxon>
        <taxon>Bacillati</taxon>
        <taxon>Actinomycetota</taxon>
        <taxon>Actinomycetes</taxon>
        <taxon>Streptosporangiales</taxon>
        <taxon>Streptosporangiaceae</taxon>
        <taxon>Sphaerisporangium</taxon>
    </lineage>
</organism>
<dbReference type="Proteomes" id="UP000645217">
    <property type="component" value="Unassembled WGS sequence"/>
</dbReference>
<gene>
    <name evidence="4" type="ORF">GCM10007964_14670</name>
</gene>
<dbReference type="EMBL" id="BMNT01000006">
    <property type="protein sequence ID" value="GGK72891.1"/>
    <property type="molecule type" value="Genomic_DNA"/>
</dbReference>
<feature type="region of interest" description="Disordered" evidence="1">
    <location>
        <begin position="1"/>
        <end position="142"/>
    </location>
</feature>
<proteinExistence type="predicted"/>
<feature type="compositionally biased region" description="Low complexity" evidence="1">
    <location>
        <begin position="73"/>
        <end position="84"/>
    </location>
</feature>
<dbReference type="Pfam" id="PF03703">
    <property type="entry name" value="bPH_2"/>
    <property type="match status" value="1"/>
</dbReference>
<comment type="caution">
    <text evidence="4">The sequence shown here is derived from an EMBL/GenBank/DDBJ whole genome shotgun (WGS) entry which is preliminary data.</text>
</comment>
<feature type="transmembrane region" description="Helical" evidence="2">
    <location>
        <begin position="344"/>
        <end position="370"/>
    </location>
</feature>
<evidence type="ECO:0000256" key="2">
    <source>
        <dbReference type="SAM" id="Phobius"/>
    </source>
</evidence>
<evidence type="ECO:0000256" key="1">
    <source>
        <dbReference type="SAM" id="MobiDB-lite"/>
    </source>
</evidence>
<dbReference type="AlphaFoldDB" id="A0A917VG26"/>
<feature type="transmembrane region" description="Helical" evidence="2">
    <location>
        <begin position="395"/>
        <end position="419"/>
    </location>
</feature>
<dbReference type="InterPro" id="IPR005182">
    <property type="entry name" value="YdbS-like_PH"/>
</dbReference>
<evidence type="ECO:0000259" key="3">
    <source>
        <dbReference type="Pfam" id="PF03703"/>
    </source>
</evidence>
<dbReference type="PANTHER" id="PTHR34473:SF2">
    <property type="entry name" value="UPF0699 TRANSMEMBRANE PROTEIN YDBT"/>
    <property type="match status" value="1"/>
</dbReference>
<keyword evidence="2" id="KW-0812">Transmembrane</keyword>